<feature type="transmembrane region" description="Helical" evidence="6">
    <location>
        <begin position="12"/>
        <end position="36"/>
    </location>
</feature>
<keyword evidence="8" id="KW-1185">Reference proteome</keyword>
<keyword evidence="3 6" id="KW-0812">Transmembrane</keyword>
<dbReference type="InterPro" id="IPR008952">
    <property type="entry name" value="Tetraspanin_EC2_sf"/>
</dbReference>
<evidence type="ECO:0000256" key="2">
    <source>
        <dbReference type="ARBA" id="ARBA00006840"/>
    </source>
</evidence>
<keyword evidence="4 6" id="KW-1133">Transmembrane helix</keyword>
<dbReference type="InParanoid" id="A0A6I8N646"/>
<comment type="subcellular location">
    <subcellularLocation>
        <location evidence="1">Membrane</location>
        <topology evidence="1">Multi-pass membrane protein</topology>
    </subcellularLocation>
</comment>
<dbReference type="OMA" id="TTEHAWD"/>
<proteinExistence type="inferred from homology"/>
<sequence length="338" mass="38255">MGSNCIKVTKYFLFLFNLLFFILGGIILGCGVWILADKTSFIAVLQDSSANLKIGAYIFIGVGAVTMIMGFLGCIGAVNEVRCLLGLYFTVLLLIFFGQVAAGTLTYLYRNSLKEEVADIIGNFIHKYNPNDNKTSSIEEAWDYVQVQAQCCGWNSYLNWTENTYLKAYNKTAFPCSCMKDNRKNMERGICFINSTKPTDQDLWNYIHEESCESKVQEWLEKNLGIILGVCAVIAFIEVGFLLPLPFIFTWFLELLVWLDGSWFGWAAPPSWHPSTPIYIHSTLEGRWGGERGCIGKREVFLSQSDSVLFCPQLLGMVLSICLCRHVHTEDYTKVPKY</sequence>
<dbReference type="InterPro" id="IPR018503">
    <property type="entry name" value="Tetraspanin_CS"/>
</dbReference>
<dbReference type="Proteomes" id="UP000002279">
    <property type="component" value="Chromosome 3"/>
</dbReference>
<reference evidence="7" key="2">
    <citation type="submission" date="2025-08" db="UniProtKB">
        <authorList>
            <consortium name="Ensembl"/>
        </authorList>
    </citation>
    <scope>IDENTIFICATION</scope>
    <source>
        <strain evidence="7">Glennie</strain>
    </source>
</reference>
<dbReference type="SUPFAM" id="SSF48652">
    <property type="entry name" value="Tetraspanin"/>
    <property type="match status" value="1"/>
</dbReference>
<evidence type="ECO:0000256" key="3">
    <source>
        <dbReference type="ARBA" id="ARBA00022692"/>
    </source>
</evidence>
<evidence type="ECO:0000256" key="6">
    <source>
        <dbReference type="SAM" id="Phobius"/>
    </source>
</evidence>
<reference evidence="7 8" key="1">
    <citation type="journal article" date="2008" name="Nature">
        <title>Genome analysis of the platypus reveals unique signatures of evolution.</title>
        <authorList>
            <person name="Warren W.C."/>
            <person name="Hillier L.W."/>
            <person name="Marshall Graves J.A."/>
            <person name="Birney E."/>
            <person name="Ponting C.P."/>
            <person name="Grutzner F."/>
            <person name="Belov K."/>
            <person name="Miller W."/>
            <person name="Clarke L."/>
            <person name="Chinwalla A.T."/>
            <person name="Yang S.P."/>
            <person name="Heger A."/>
            <person name="Locke D.P."/>
            <person name="Miethke P."/>
            <person name="Waters P.D."/>
            <person name="Veyrunes F."/>
            <person name="Fulton L."/>
            <person name="Fulton B."/>
            <person name="Graves T."/>
            <person name="Wallis J."/>
            <person name="Puente X.S."/>
            <person name="Lopez-Otin C."/>
            <person name="Ordonez G.R."/>
            <person name="Eichler E.E."/>
            <person name="Chen L."/>
            <person name="Cheng Z."/>
            <person name="Deakin J.E."/>
            <person name="Alsop A."/>
            <person name="Thompson K."/>
            <person name="Kirby P."/>
            <person name="Papenfuss A.T."/>
            <person name="Wakefield M.J."/>
            <person name="Olender T."/>
            <person name="Lancet D."/>
            <person name="Huttley G.A."/>
            <person name="Smit A.F."/>
            <person name="Pask A."/>
            <person name="Temple-Smith P."/>
            <person name="Batzer M.A."/>
            <person name="Walker J.A."/>
            <person name="Konkel M.K."/>
            <person name="Harris R.S."/>
            <person name="Whittington C.M."/>
            <person name="Wong E.S."/>
            <person name="Gemmell N.J."/>
            <person name="Buschiazzo E."/>
            <person name="Vargas Jentzsch I.M."/>
            <person name="Merkel A."/>
            <person name="Schmitz J."/>
            <person name="Zemann A."/>
            <person name="Churakov G."/>
            <person name="Kriegs J.O."/>
            <person name="Brosius J."/>
            <person name="Murchison E.P."/>
            <person name="Sachidanandam R."/>
            <person name="Smith C."/>
            <person name="Hannon G.J."/>
            <person name="Tsend-Ayush E."/>
            <person name="McMillan D."/>
            <person name="Attenborough R."/>
            <person name="Rens W."/>
            <person name="Ferguson-Smith M."/>
            <person name="Lefevre C.M."/>
            <person name="Sharp J.A."/>
            <person name="Nicholas K.R."/>
            <person name="Ray D.A."/>
            <person name="Kube M."/>
            <person name="Reinhardt R."/>
            <person name="Pringle T.H."/>
            <person name="Taylor J."/>
            <person name="Jones R.C."/>
            <person name="Nixon B."/>
            <person name="Dacheux J.L."/>
            <person name="Niwa H."/>
            <person name="Sekita Y."/>
            <person name="Huang X."/>
            <person name="Stark A."/>
            <person name="Kheradpour P."/>
            <person name="Kellis M."/>
            <person name="Flicek P."/>
            <person name="Chen Y."/>
            <person name="Webber C."/>
            <person name="Hardison R."/>
            <person name="Nelson J."/>
            <person name="Hallsworth-Pepin K."/>
            <person name="Delehaunty K."/>
            <person name="Markovic C."/>
            <person name="Minx P."/>
            <person name="Feng Y."/>
            <person name="Kremitzki C."/>
            <person name="Mitreva M."/>
            <person name="Glasscock J."/>
            <person name="Wylie T."/>
            <person name="Wohldmann P."/>
            <person name="Thiru P."/>
            <person name="Nhan M.N."/>
            <person name="Pohl C.S."/>
            <person name="Smith S.M."/>
            <person name="Hou S."/>
            <person name="Nefedov M."/>
            <person name="de Jong P.J."/>
            <person name="Renfree M.B."/>
            <person name="Mardis E.R."/>
            <person name="Wilson R.K."/>
        </authorList>
    </citation>
    <scope>NUCLEOTIDE SEQUENCE [LARGE SCALE GENOMIC DNA]</scope>
    <source>
        <strain evidence="7 8">Glennie</strain>
    </source>
</reference>
<dbReference type="FunCoup" id="A0A6I8N646">
    <property type="interactions" value="297"/>
</dbReference>
<dbReference type="Pfam" id="PF00335">
    <property type="entry name" value="Tetraspanin"/>
    <property type="match status" value="1"/>
</dbReference>
<protein>
    <submittedName>
        <fullName evidence="7">CD82 molecule</fullName>
    </submittedName>
</protein>
<dbReference type="PANTHER" id="PTHR19282">
    <property type="entry name" value="TETRASPANIN"/>
    <property type="match status" value="1"/>
</dbReference>
<evidence type="ECO:0000256" key="5">
    <source>
        <dbReference type="ARBA" id="ARBA00023136"/>
    </source>
</evidence>
<comment type="similarity">
    <text evidence="2">Belongs to the tetraspanin (TM4SF) family.</text>
</comment>
<dbReference type="InterPro" id="IPR018499">
    <property type="entry name" value="Tetraspanin/Peripherin"/>
</dbReference>
<dbReference type="PRINTS" id="PR00259">
    <property type="entry name" value="TMFOUR"/>
</dbReference>
<keyword evidence="5 6" id="KW-0472">Membrane</keyword>
<accession>A0A6I8N646</accession>
<evidence type="ECO:0000256" key="1">
    <source>
        <dbReference type="ARBA" id="ARBA00004141"/>
    </source>
</evidence>
<gene>
    <name evidence="7" type="primary">CD82</name>
</gene>
<feature type="transmembrane region" description="Helical" evidence="6">
    <location>
        <begin position="226"/>
        <end position="253"/>
    </location>
</feature>
<reference evidence="7" key="3">
    <citation type="submission" date="2025-09" db="UniProtKB">
        <authorList>
            <consortium name="Ensembl"/>
        </authorList>
    </citation>
    <scope>IDENTIFICATION</scope>
    <source>
        <strain evidence="7">Glennie</strain>
    </source>
</reference>
<feature type="transmembrane region" description="Helical" evidence="6">
    <location>
        <begin position="56"/>
        <end position="78"/>
    </location>
</feature>
<dbReference type="Ensembl" id="ENSOANT00000071904.1">
    <property type="protein sequence ID" value="ENSOANP00000036689.1"/>
    <property type="gene ID" value="ENSOANG00000042613.1"/>
</dbReference>
<dbReference type="PROSITE" id="PS00421">
    <property type="entry name" value="TM4_1"/>
    <property type="match status" value="1"/>
</dbReference>
<name>A0A6I8N646_ORNAN</name>
<dbReference type="PROSITE" id="PS51257">
    <property type="entry name" value="PROKAR_LIPOPROTEIN"/>
    <property type="match status" value="1"/>
</dbReference>
<feature type="transmembrane region" description="Helical" evidence="6">
    <location>
        <begin position="85"/>
        <end position="109"/>
    </location>
</feature>
<dbReference type="Bgee" id="ENSOANG00000042613">
    <property type="expression patterns" value="Expressed in liver and 8 other cell types or tissues"/>
</dbReference>
<dbReference type="PANTHER" id="PTHR19282:SF44">
    <property type="entry name" value="CD82 ANTIGEN"/>
    <property type="match status" value="1"/>
</dbReference>
<dbReference type="AlphaFoldDB" id="A0A6I8N646"/>
<organism evidence="7 8">
    <name type="scientific">Ornithorhynchus anatinus</name>
    <name type="common">Duckbill platypus</name>
    <dbReference type="NCBI Taxonomy" id="9258"/>
    <lineage>
        <taxon>Eukaryota</taxon>
        <taxon>Metazoa</taxon>
        <taxon>Chordata</taxon>
        <taxon>Craniata</taxon>
        <taxon>Vertebrata</taxon>
        <taxon>Euteleostomi</taxon>
        <taxon>Mammalia</taxon>
        <taxon>Monotremata</taxon>
        <taxon>Ornithorhynchidae</taxon>
        <taxon>Ornithorhynchus</taxon>
    </lineage>
</organism>
<dbReference type="GO" id="GO:0005886">
    <property type="term" value="C:plasma membrane"/>
    <property type="evidence" value="ECO:0000318"/>
    <property type="project" value="GO_Central"/>
</dbReference>
<evidence type="ECO:0000256" key="4">
    <source>
        <dbReference type="ARBA" id="ARBA00022989"/>
    </source>
</evidence>
<evidence type="ECO:0000313" key="7">
    <source>
        <dbReference type="Ensembl" id="ENSOANP00000036689.1"/>
    </source>
</evidence>
<dbReference type="GeneTree" id="ENSGT00940000158481"/>
<evidence type="ECO:0000313" key="8">
    <source>
        <dbReference type="Proteomes" id="UP000002279"/>
    </source>
</evidence>
<dbReference type="Gene3D" id="1.10.1450.10">
    <property type="entry name" value="Tetraspanin"/>
    <property type="match status" value="1"/>
</dbReference>